<feature type="domain" description="Quinohemoprotein amine dehydrogenase alpha subunit" evidence="5">
    <location>
        <begin position="207"/>
        <end position="308"/>
    </location>
</feature>
<evidence type="ECO:0000313" key="6">
    <source>
        <dbReference type="EMBL" id="SDN19799.1"/>
    </source>
</evidence>
<sequence>MKTKRLRHYLSAGSLAMMACAALQPAHAATDGQAILNAKCAVCHTPEGDNSLSRISHQRKTPEGWLMSVARMQVMYGLKISDEDRRAVVKFLADRQGLAPSETDGVRYALERRLNTVEEFDPNFEQMCARCHSGARVALQRRPAAEWEKLVNFHLGRWPSLEYQALSRDRDWFELAKKEMVPELAKRYPLDAKAWSDWQKSMPKAESLAGQWSFAGHMPGKGELAGSMEVASSGGDNFKVTVKGQYADGSPFNGEGTAVLYSGYEWRGNLKIDGVAMRQVFAAGKGELKGRMFEKEHDERGLDFAAVQKGTARVLAVQPGYLKAGEEAEVSVIGSGLSGKPEFGKGIEVVSVVSQSPERVTVKVKAGADAAAGVHEVSVGSLKGGSLAVYRDIAEVKVVPEFSIARIGGNGGSTPKVQGRFDAEAWGKGADGQPYRIGVFPAKWSVEAWDDRAKEDEDVKYAGVMDSATGVFMPGDAGPNPARKMMTNNAGNLKVIAAVDAGGKALKGEGHMIVTVQRWNNPPIP</sequence>
<dbReference type="STRING" id="198616.SAMN05216193_101483"/>
<evidence type="ECO:0000259" key="2">
    <source>
        <dbReference type="Pfam" id="PF09098"/>
    </source>
</evidence>
<dbReference type="InterPro" id="IPR015182">
    <property type="entry name" value="QH-AmDH_asu_heme-bd_dom"/>
</dbReference>
<accession>A0A1G9ZEP6</accession>
<dbReference type="Gene3D" id="2.60.40.10">
    <property type="entry name" value="Immunoglobulins"/>
    <property type="match status" value="2"/>
</dbReference>
<reference evidence="7" key="1">
    <citation type="submission" date="2016-10" db="EMBL/GenBank/DDBJ databases">
        <authorList>
            <person name="Varghese N."/>
            <person name="Submissions S."/>
        </authorList>
    </citation>
    <scope>NUCLEOTIDE SEQUENCE [LARGE SCALE GENOMIC DNA]</scope>
    <source>
        <strain evidence="7">JCM 21621</strain>
    </source>
</reference>
<dbReference type="Pfam" id="PF09099">
    <property type="entry name" value="Qn_am_d_aIII"/>
    <property type="match status" value="1"/>
</dbReference>
<feature type="domain" description="Quinohemoprotein amine dehydrogenase alpha subunit haem binding" evidence="2">
    <location>
        <begin position="31"/>
        <end position="195"/>
    </location>
</feature>
<gene>
    <name evidence="6" type="ORF">SAMN05216193_101483</name>
</gene>
<dbReference type="Pfam" id="PF09100">
    <property type="entry name" value="Qn_am_d_aIV"/>
    <property type="match status" value="1"/>
</dbReference>
<feature type="domain" description="Quinohemoprotein amine dehydrogenase alpha subunit" evidence="4">
    <location>
        <begin position="396"/>
        <end position="524"/>
    </location>
</feature>
<evidence type="ECO:0000313" key="7">
    <source>
        <dbReference type="Proteomes" id="UP000242957"/>
    </source>
</evidence>
<dbReference type="Proteomes" id="UP000242957">
    <property type="component" value="Unassembled WGS sequence"/>
</dbReference>
<dbReference type="Pfam" id="PF09098">
    <property type="entry name" value="Dehyd-heme_bind"/>
    <property type="match status" value="1"/>
</dbReference>
<keyword evidence="1" id="KW-0732">Signal</keyword>
<dbReference type="InterPro" id="IPR036718">
    <property type="entry name" value="H-AmDH_asu_dom2_sf"/>
</dbReference>
<dbReference type="Pfam" id="PF14930">
    <property type="entry name" value="Qn_am_d_aII"/>
    <property type="match status" value="1"/>
</dbReference>
<evidence type="ECO:0000259" key="4">
    <source>
        <dbReference type="Pfam" id="PF09100"/>
    </source>
</evidence>
<dbReference type="GO" id="GO:0020037">
    <property type="term" value="F:heme binding"/>
    <property type="evidence" value="ECO:0007669"/>
    <property type="project" value="InterPro"/>
</dbReference>
<dbReference type="EMBL" id="FNIJ01000001">
    <property type="protein sequence ID" value="SDN19799.1"/>
    <property type="molecule type" value="Genomic_DNA"/>
</dbReference>
<dbReference type="SUPFAM" id="SSF46626">
    <property type="entry name" value="Cytochrome c"/>
    <property type="match status" value="2"/>
</dbReference>
<dbReference type="InterPro" id="IPR014756">
    <property type="entry name" value="Ig_E-set"/>
</dbReference>
<dbReference type="SUPFAM" id="SSF81296">
    <property type="entry name" value="E set domains"/>
    <property type="match status" value="2"/>
</dbReference>
<protein>
    <submittedName>
        <fullName evidence="6">Quinohemoprotein amine dehydrogenase, alpha subunit</fullName>
    </submittedName>
</protein>
<feature type="chain" id="PRO_5017440986" evidence="1">
    <location>
        <begin position="29"/>
        <end position="525"/>
    </location>
</feature>
<evidence type="ECO:0000259" key="5">
    <source>
        <dbReference type="Pfam" id="PF14930"/>
    </source>
</evidence>
<proteinExistence type="predicted"/>
<keyword evidence="7" id="KW-1185">Reference proteome</keyword>
<feature type="domain" description="Quinohemoprotein amine dehydrogenase alpha subunit" evidence="3">
    <location>
        <begin position="312"/>
        <end position="391"/>
    </location>
</feature>
<dbReference type="InterPro" id="IPR015183">
    <property type="entry name" value="QH-AmDH_asu_dom_III"/>
</dbReference>
<dbReference type="InterPro" id="IPR013783">
    <property type="entry name" value="Ig-like_fold"/>
</dbReference>
<evidence type="ECO:0000256" key="1">
    <source>
        <dbReference type="SAM" id="SignalP"/>
    </source>
</evidence>
<dbReference type="InterPro" id="IPR023887">
    <property type="entry name" value="QH-AmDH_asu"/>
</dbReference>
<feature type="signal peptide" evidence="1">
    <location>
        <begin position="1"/>
        <end position="28"/>
    </location>
</feature>
<dbReference type="InterPro" id="IPR009111">
    <property type="entry name" value="QH-AmDH_asu_dom2"/>
</dbReference>
<dbReference type="GO" id="GO:0009055">
    <property type="term" value="F:electron transfer activity"/>
    <property type="evidence" value="ECO:0007669"/>
    <property type="project" value="InterPro"/>
</dbReference>
<dbReference type="AlphaFoldDB" id="A0A1G9ZEP6"/>
<dbReference type="Gene3D" id="2.40.128.120">
    <property type="entry name" value="Quinohemoprotein amine dehydrogenase alpha subunit, domain 2"/>
    <property type="match status" value="1"/>
</dbReference>
<dbReference type="NCBIfam" id="TIGR03908">
    <property type="entry name" value="QH_alpha"/>
    <property type="match status" value="1"/>
</dbReference>
<organism evidence="6 7">
    <name type="scientific">Pseudomonas jinjuensis</name>
    <dbReference type="NCBI Taxonomy" id="198616"/>
    <lineage>
        <taxon>Bacteria</taxon>
        <taxon>Pseudomonadati</taxon>
        <taxon>Pseudomonadota</taxon>
        <taxon>Gammaproteobacteria</taxon>
        <taxon>Pseudomonadales</taxon>
        <taxon>Pseudomonadaceae</taxon>
        <taxon>Pseudomonas</taxon>
    </lineage>
</organism>
<dbReference type="Gene3D" id="1.10.760.10">
    <property type="entry name" value="Cytochrome c-like domain"/>
    <property type="match status" value="1"/>
</dbReference>
<dbReference type="PROSITE" id="PS51257">
    <property type="entry name" value="PROKAR_LIPOPROTEIN"/>
    <property type="match status" value="1"/>
</dbReference>
<dbReference type="InterPro" id="IPR036909">
    <property type="entry name" value="Cyt_c-like_dom_sf"/>
</dbReference>
<name>A0A1G9ZEP6_9PSED</name>
<dbReference type="SUPFAM" id="SSF69298">
    <property type="entry name" value="Quinohemoprotein amine dehydrogenase A chain, domain 3"/>
    <property type="match status" value="1"/>
</dbReference>
<evidence type="ECO:0000259" key="3">
    <source>
        <dbReference type="Pfam" id="PF09099"/>
    </source>
</evidence>
<dbReference type="InterPro" id="IPR015184">
    <property type="entry name" value="QH-AmDH_asu_dom_IV"/>
</dbReference>